<evidence type="ECO:0000256" key="6">
    <source>
        <dbReference type="ARBA" id="ARBA00022816"/>
    </source>
</evidence>
<dbReference type="InterPro" id="IPR032710">
    <property type="entry name" value="NTF2-like_dom_sf"/>
</dbReference>
<keyword evidence="6" id="KW-0509">mRNA transport</keyword>
<keyword evidence="7" id="KW-0539">Nucleus</keyword>
<comment type="caution">
    <text evidence="11">The sequence shown here is derived from an EMBL/GenBank/DDBJ whole genome shotgun (WGS) entry which is preliminary data.</text>
</comment>
<dbReference type="Gene3D" id="3.80.10.10">
    <property type="entry name" value="Ribonuclease Inhibitor"/>
    <property type="match status" value="1"/>
</dbReference>
<evidence type="ECO:0000313" key="11">
    <source>
        <dbReference type="EMBL" id="PFX18380.1"/>
    </source>
</evidence>
<dbReference type="SUPFAM" id="SSF54427">
    <property type="entry name" value="NTF2-like"/>
    <property type="match status" value="1"/>
</dbReference>
<dbReference type="Pfam" id="PF22602">
    <property type="entry name" value="NXF_NTF2"/>
    <property type="match status" value="1"/>
</dbReference>
<sequence length="466" mass="51623">MRKSRGPNTDPCGTPDKITSFLDIFLTPICVVCCQATSNPYNRRPPSRRGDRGSNRGDVRSRLGAVPDRAAGTQGNKSDWHKVVLIVSVRPSPPPQNQTNNFPVREVHDGSSRGGDSLDDATKQVLRECLSKRYDNMAKALDLSDLFHDEVLNSNNVQGVLSRYWLASGIVKIIGENCPELRAVEELDKIKSLSQLQTIALDGNPLCDIFQDKQSSYTRYFKIYDTDNRQGLLEAYHDQAIFSMCVNTEALVKDRGGQRAPSLGDYMKNSRNLKRVTDPERRSSFLKHSRLSVVAFLNELPSTKHDLSSFTIDVSLALPSCLSFAVRGLFLENSKTWRSFTRVFLAVPAASGKALSIINDELHISHASTSQVQAAESAIATNSTATLQVNAAVPGLSSATPQQQQMILQFAERSTMNLEWSYKCLSEYNWNFEKAAMAFSSLKGIGYCSELYAFKSVAVVDAVFKL</sequence>
<dbReference type="AlphaFoldDB" id="A0A2B4RPC8"/>
<dbReference type="PROSITE" id="PS51281">
    <property type="entry name" value="TAP_C"/>
    <property type="match status" value="1"/>
</dbReference>
<comment type="similarity">
    <text evidence="2">Belongs to the NXF family.</text>
</comment>
<dbReference type="PANTHER" id="PTHR10662">
    <property type="entry name" value="NUCLEAR RNA EXPORT FACTOR"/>
    <property type="match status" value="1"/>
</dbReference>
<accession>A0A2B4RPC8</accession>
<evidence type="ECO:0000259" key="10">
    <source>
        <dbReference type="PROSITE" id="PS51281"/>
    </source>
</evidence>
<comment type="subcellular location">
    <subcellularLocation>
        <location evidence="1">Nucleus</location>
    </subcellularLocation>
</comment>
<organism evidence="11 12">
    <name type="scientific">Stylophora pistillata</name>
    <name type="common">Smooth cauliflower coral</name>
    <dbReference type="NCBI Taxonomy" id="50429"/>
    <lineage>
        <taxon>Eukaryota</taxon>
        <taxon>Metazoa</taxon>
        <taxon>Cnidaria</taxon>
        <taxon>Anthozoa</taxon>
        <taxon>Hexacorallia</taxon>
        <taxon>Scleractinia</taxon>
        <taxon>Astrocoeniina</taxon>
        <taxon>Pocilloporidae</taxon>
        <taxon>Stylophora</taxon>
    </lineage>
</organism>
<dbReference type="PROSITE" id="PS50177">
    <property type="entry name" value="NTF2_DOMAIN"/>
    <property type="match status" value="1"/>
</dbReference>
<dbReference type="Gene3D" id="1.10.8.10">
    <property type="entry name" value="DNA helicase RuvA subunit, C-terminal domain"/>
    <property type="match status" value="1"/>
</dbReference>
<dbReference type="GO" id="GO:0005634">
    <property type="term" value="C:nucleus"/>
    <property type="evidence" value="ECO:0007669"/>
    <property type="project" value="UniProtKB-SubCell"/>
</dbReference>
<dbReference type="PANTHER" id="PTHR10662:SF22">
    <property type="entry name" value="NUCLEAR RNA EXPORT FACTOR 1"/>
    <property type="match status" value="1"/>
</dbReference>
<keyword evidence="4" id="KW-0433">Leucine-rich repeat</keyword>
<dbReference type="FunFam" id="1.10.8.10:FF:000018">
    <property type="entry name" value="Nuclear RNA export factor 1"/>
    <property type="match status" value="1"/>
</dbReference>
<dbReference type="Pfam" id="PF03943">
    <property type="entry name" value="TAP_C"/>
    <property type="match status" value="1"/>
</dbReference>
<reference evidence="12" key="1">
    <citation type="journal article" date="2017" name="bioRxiv">
        <title>Comparative analysis of the genomes of Stylophora pistillata and Acropora digitifera provides evidence for extensive differences between species of corals.</title>
        <authorList>
            <person name="Voolstra C.R."/>
            <person name="Li Y."/>
            <person name="Liew Y.J."/>
            <person name="Baumgarten S."/>
            <person name="Zoccola D."/>
            <person name="Flot J.-F."/>
            <person name="Tambutte S."/>
            <person name="Allemand D."/>
            <person name="Aranda M."/>
        </authorList>
    </citation>
    <scope>NUCLEOTIDE SEQUENCE [LARGE SCALE GENOMIC DNA]</scope>
</reference>
<dbReference type="OrthoDB" id="5987713at2759"/>
<dbReference type="Gene3D" id="3.10.450.50">
    <property type="match status" value="1"/>
</dbReference>
<dbReference type="InterPro" id="IPR018222">
    <property type="entry name" value="Nuclear_transport_factor_2_euk"/>
</dbReference>
<dbReference type="GO" id="GO:0016973">
    <property type="term" value="P:poly(A)+ mRNA export from nucleus"/>
    <property type="evidence" value="ECO:0007669"/>
    <property type="project" value="TreeGrafter"/>
</dbReference>
<feature type="domain" description="TAP-C" evidence="10">
    <location>
        <begin position="401"/>
        <end position="456"/>
    </location>
</feature>
<evidence type="ECO:0000256" key="3">
    <source>
        <dbReference type="ARBA" id="ARBA00022448"/>
    </source>
</evidence>
<gene>
    <name evidence="11" type="primary">NXF1</name>
    <name evidence="11" type="ORF">AWC38_SpisGene17254</name>
</gene>
<protein>
    <submittedName>
        <fullName evidence="11">Nuclear RNA export factor 1</fullName>
    </submittedName>
</protein>
<dbReference type="InterPro" id="IPR009060">
    <property type="entry name" value="UBA-like_sf"/>
</dbReference>
<dbReference type="SUPFAM" id="SSF46934">
    <property type="entry name" value="UBA-like"/>
    <property type="match status" value="1"/>
</dbReference>
<dbReference type="STRING" id="50429.A0A2B4RPC8"/>
<dbReference type="SMART" id="SM00804">
    <property type="entry name" value="TAP_C"/>
    <property type="match status" value="1"/>
</dbReference>
<evidence type="ECO:0000256" key="8">
    <source>
        <dbReference type="SAM" id="MobiDB-lite"/>
    </source>
</evidence>
<name>A0A2B4RPC8_STYPI</name>
<dbReference type="CDD" id="cd14342">
    <property type="entry name" value="UBA_TAP-C"/>
    <property type="match status" value="1"/>
</dbReference>
<dbReference type="InterPro" id="IPR002075">
    <property type="entry name" value="NTF2_dom"/>
</dbReference>
<feature type="region of interest" description="Disordered" evidence="8">
    <location>
        <begin position="41"/>
        <end position="76"/>
    </location>
</feature>
<feature type="domain" description="NTF2" evidence="9">
    <location>
        <begin position="220"/>
        <end position="364"/>
    </location>
</feature>
<feature type="compositionally biased region" description="Basic and acidic residues" evidence="8">
    <location>
        <begin position="48"/>
        <end position="61"/>
    </location>
</feature>
<proteinExistence type="inferred from homology"/>
<dbReference type="InterPro" id="IPR032675">
    <property type="entry name" value="LRR_dom_sf"/>
</dbReference>
<feature type="region of interest" description="Disordered" evidence="8">
    <location>
        <begin position="90"/>
        <end position="118"/>
    </location>
</feature>
<evidence type="ECO:0000256" key="7">
    <source>
        <dbReference type="ARBA" id="ARBA00023242"/>
    </source>
</evidence>
<evidence type="ECO:0000256" key="5">
    <source>
        <dbReference type="ARBA" id="ARBA00022737"/>
    </source>
</evidence>
<dbReference type="InterPro" id="IPR030217">
    <property type="entry name" value="NXF_fam"/>
</dbReference>
<keyword evidence="3" id="KW-0813">Transport</keyword>
<dbReference type="Proteomes" id="UP000225706">
    <property type="component" value="Unassembled WGS sequence"/>
</dbReference>
<dbReference type="InterPro" id="IPR005637">
    <property type="entry name" value="TAP_C_dom"/>
</dbReference>
<evidence type="ECO:0000256" key="1">
    <source>
        <dbReference type="ARBA" id="ARBA00004123"/>
    </source>
</evidence>
<dbReference type="GO" id="GO:0003723">
    <property type="term" value="F:RNA binding"/>
    <property type="evidence" value="ECO:0007669"/>
    <property type="project" value="TreeGrafter"/>
</dbReference>
<dbReference type="EMBL" id="LSMT01000414">
    <property type="protein sequence ID" value="PFX18380.1"/>
    <property type="molecule type" value="Genomic_DNA"/>
</dbReference>
<evidence type="ECO:0000256" key="2">
    <source>
        <dbReference type="ARBA" id="ARBA00009285"/>
    </source>
</evidence>
<evidence type="ECO:0000256" key="4">
    <source>
        <dbReference type="ARBA" id="ARBA00022614"/>
    </source>
</evidence>
<keyword evidence="12" id="KW-1185">Reference proteome</keyword>
<dbReference type="FunFam" id="3.10.450.50:FF:000004">
    <property type="entry name" value="Nuclear RNA export factor 1"/>
    <property type="match status" value="1"/>
</dbReference>
<evidence type="ECO:0000259" key="9">
    <source>
        <dbReference type="PROSITE" id="PS50177"/>
    </source>
</evidence>
<keyword evidence="5" id="KW-0677">Repeat</keyword>
<evidence type="ECO:0000313" key="12">
    <source>
        <dbReference type="Proteomes" id="UP000225706"/>
    </source>
</evidence>